<dbReference type="KEGG" id="xor:XOC_4083"/>
<gene>
    <name evidence="1" type="ORF">XOC_4083</name>
</gene>
<dbReference type="Proteomes" id="UP000008851">
    <property type="component" value="Chromosome"/>
</dbReference>
<proteinExistence type="predicted"/>
<reference evidence="1 2" key="1">
    <citation type="journal article" date="2011" name="J. Bacteriol.">
        <title>Two new complete genome sequences offer insight into host and tissue specificity of plant pathogenic Xanthomonas spp.</title>
        <authorList>
            <person name="Bogdanove A.J."/>
            <person name="Koebnik R."/>
            <person name="Lu H."/>
            <person name="Furutani A."/>
            <person name="Angiuoli S.V."/>
            <person name="Patil P.B."/>
            <person name="Van Sluys M.A."/>
            <person name="Ryan R.P."/>
            <person name="Meyer D.F."/>
            <person name="Han S.W."/>
            <person name="Aparna G."/>
            <person name="Rajaram M."/>
            <person name="Delcher A.L."/>
            <person name="Phillippy A.M."/>
            <person name="Puiu D."/>
            <person name="Schatz M.C."/>
            <person name="Shumway M."/>
            <person name="Sommer D.D."/>
            <person name="Trapnell C."/>
            <person name="Benahmed F."/>
            <person name="Dimitrov G."/>
            <person name="Madupu R."/>
            <person name="Radune D."/>
            <person name="Sullivan S."/>
            <person name="Jha G."/>
            <person name="Ishihara H."/>
            <person name="Lee S.W."/>
            <person name="Pandey A."/>
            <person name="Sharma V."/>
            <person name="Sriariyanun M."/>
            <person name="Szurek B."/>
            <person name="Vera-Cruz C.M."/>
            <person name="Dorman K.S."/>
            <person name="Ronald P.C."/>
            <person name="Verdier V."/>
            <person name="Dow J.M."/>
            <person name="Sonti R.V."/>
            <person name="Tsuge S."/>
            <person name="Brendel V.P."/>
            <person name="Rabinowicz P.D."/>
            <person name="Leach J.E."/>
            <person name="White F.F."/>
            <person name="Salzberg S.L."/>
        </authorList>
    </citation>
    <scope>NUCLEOTIDE SEQUENCE [LARGE SCALE GENOMIC DNA]</scope>
    <source>
        <strain evidence="1 2">BLS256</strain>
    </source>
</reference>
<protein>
    <submittedName>
        <fullName evidence="1">Uncharacterized protein</fullName>
    </submittedName>
</protein>
<accession>G7TJE1</accession>
<sequence>MMTRGSAPLKVLVRPVLAFGFALLTLLAPVSLRIKTP</sequence>
<dbReference type="AlphaFoldDB" id="G7TJE1"/>
<evidence type="ECO:0000313" key="1">
    <source>
        <dbReference type="EMBL" id="AEQ98162.1"/>
    </source>
</evidence>
<dbReference type="EMBL" id="CP003057">
    <property type="protein sequence ID" value="AEQ98162.1"/>
    <property type="molecule type" value="Genomic_DNA"/>
</dbReference>
<evidence type="ECO:0000313" key="2">
    <source>
        <dbReference type="Proteomes" id="UP000008851"/>
    </source>
</evidence>
<dbReference type="HOGENOM" id="CLU_3350475_0_0_6"/>
<organism evidence="1 2">
    <name type="scientific">Xanthomonas oryzae pv. oryzicola (strain BLS256)</name>
    <dbReference type="NCBI Taxonomy" id="383407"/>
    <lineage>
        <taxon>Bacteria</taxon>
        <taxon>Pseudomonadati</taxon>
        <taxon>Pseudomonadota</taxon>
        <taxon>Gammaproteobacteria</taxon>
        <taxon>Lysobacterales</taxon>
        <taxon>Lysobacteraceae</taxon>
        <taxon>Xanthomonas</taxon>
    </lineage>
</organism>
<name>G7TJE1_XANOB</name>